<dbReference type="RefSeq" id="XP_005714234.1">
    <property type="nucleotide sequence ID" value="XM_005714177.1"/>
</dbReference>
<feature type="compositionally biased region" description="Basic and acidic residues" evidence="1">
    <location>
        <begin position="530"/>
        <end position="546"/>
    </location>
</feature>
<dbReference type="Gramene" id="CDF34415">
    <property type="protein sequence ID" value="CDF34415"/>
    <property type="gene ID" value="CHC_T00003116001"/>
</dbReference>
<dbReference type="EMBL" id="HG001691">
    <property type="protein sequence ID" value="CDF34415.1"/>
    <property type="molecule type" value="Genomic_DNA"/>
</dbReference>
<dbReference type="Pfam" id="PF12146">
    <property type="entry name" value="Hydrolase_4"/>
    <property type="match status" value="1"/>
</dbReference>
<gene>
    <name evidence="3" type="ORF">CHC_T00003116001</name>
</gene>
<dbReference type="InterPro" id="IPR029058">
    <property type="entry name" value="AB_hydrolase_fold"/>
</dbReference>
<dbReference type="InterPro" id="IPR052920">
    <property type="entry name" value="DNA-binding_regulatory"/>
</dbReference>
<organism evidence="3 4">
    <name type="scientific">Chondrus crispus</name>
    <name type="common">Carrageen Irish moss</name>
    <name type="synonym">Polymorpha crispa</name>
    <dbReference type="NCBI Taxonomy" id="2769"/>
    <lineage>
        <taxon>Eukaryota</taxon>
        <taxon>Rhodophyta</taxon>
        <taxon>Florideophyceae</taxon>
        <taxon>Rhodymeniophycidae</taxon>
        <taxon>Gigartinales</taxon>
        <taxon>Gigartinaceae</taxon>
        <taxon>Chondrus</taxon>
    </lineage>
</organism>
<feature type="domain" description="Serine aminopeptidase S33" evidence="2">
    <location>
        <begin position="76"/>
        <end position="186"/>
    </location>
</feature>
<dbReference type="STRING" id="2769.R7QAB8"/>
<feature type="region of interest" description="Disordered" evidence="1">
    <location>
        <begin position="777"/>
        <end position="797"/>
    </location>
</feature>
<name>R7QAB8_CHOCR</name>
<dbReference type="OrthoDB" id="3372at2759"/>
<proteinExistence type="predicted"/>
<evidence type="ECO:0000256" key="1">
    <source>
        <dbReference type="SAM" id="MobiDB-lite"/>
    </source>
</evidence>
<dbReference type="AlphaFoldDB" id="R7QAB8"/>
<protein>
    <recommendedName>
        <fullName evidence="2">Serine aminopeptidase S33 domain-containing protein</fullName>
    </recommendedName>
</protein>
<dbReference type="SMART" id="SM00028">
    <property type="entry name" value="TPR"/>
    <property type="match status" value="3"/>
</dbReference>
<reference evidence="4" key="1">
    <citation type="journal article" date="2013" name="Proc. Natl. Acad. Sci. U.S.A.">
        <title>Genome structure and metabolic features in the red seaweed Chondrus crispus shed light on evolution of the Archaeplastida.</title>
        <authorList>
            <person name="Collen J."/>
            <person name="Porcel B."/>
            <person name="Carre W."/>
            <person name="Ball S.G."/>
            <person name="Chaparro C."/>
            <person name="Tonon T."/>
            <person name="Barbeyron T."/>
            <person name="Michel G."/>
            <person name="Noel B."/>
            <person name="Valentin K."/>
            <person name="Elias M."/>
            <person name="Artiguenave F."/>
            <person name="Arun A."/>
            <person name="Aury J.M."/>
            <person name="Barbosa-Neto J.F."/>
            <person name="Bothwell J.H."/>
            <person name="Bouget F.Y."/>
            <person name="Brillet L."/>
            <person name="Cabello-Hurtado F."/>
            <person name="Capella-Gutierrez S."/>
            <person name="Charrier B."/>
            <person name="Cladiere L."/>
            <person name="Cock J.M."/>
            <person name="Coelho S.M."/>
            <person name="Colleoni C."/>
            <person name="Czjzek M."/>
            <person name="Da Silva C."/>
            <person name="Delage L."/>
            <person name="Denoeud F."/>
            <person name="Deschamps P."/>
            <person name="Dittami S.M."/>
            <person name="Gabaldon T."/>
            <person name="Gachon C.M."/>
            <person name="Groisillier A."/>
            <person name="Herve C."/>
            <person name="Jabbari K."/>
            <person name="Katinka M."/>
            <person name="Kloareg B."/>
            <person name="Kowalczyk N."/>
            <person name="Labadie K."/>
            <person name="Leblanc C."/>
            <person name="Lopez P.J."/>
            <person name="McLachlan D.H."/>
            <person name="Meslet-Cladiere L."/>
            <person name="Moustafa A."/>
            <person name="Nehr Z."/>
            <person name="Nyvall Collen P."/>
            <person name="Panaud O."/>
            <person name="Partensky F."/>
            <person name="Poulain J."/>
            <person name="Rensing S.A."/>
            <person name="Rousvoal S."/>
            <person name="Samson G."/>
            <person name="Symeonidi A."/>
            <person name="Weissenbach J."/>
            <person name="Zambounis A."/>
            <person name="Wincker P."/>
            <person name="Boyen C."/>
        </authorList>
    </citation>
    <scope>NUCLEOTIDE SEQUENCE [LARGE SCALE GENOMIC DNA]</scope>
    <source>
        <strain evidence="4">cv. Stackhouse</strain>
    </source>
</reference>
<feature type="compositionally biased region" description="Basic residues" evidence="1">
    <location>
        <begin position="410"/>
        <end position="425"/>
    </location>
</feature>
<feature type="region of interest" description="Disordered" evidence="1">
    <location>
        <begin position="510"/>
        <end position="625"/>
    </location>
</feature>
<accession>R7QAB8</accession>
<dbReference type="GeneID" id="17321941"/>
<keyword evidence="4" id="KW-1185">Reference proteome</keyword>
<sequence length="797" mass="88183">MTEQVDALSPAGVSELATFIIRPPRAHYSTSDLGDRVLLVDRVPACRTDLHLRNARDQTLQASHFKPVAAPPDAPVVVYLHGNGSCRVEATTLLHYVIPYGLSLFAFDFSGSGRSEGEYISLGVNEKHDVETVVDHLVNECAVSRIVLWGHSMGAATAVMYAGLCKRSPQIRALVLDSPFASFDKLAQSMVADMPIPSAVPRKLILSVGVRAVRKAVRERAAFDVNDIDPLSAAKKINYPLPALFLHGTADAVVPLTHGQQLHKTFPASEKHLIVMQSLEHDTPRPEWVMDRIHVFLQKHLREEGTDDILYLDYLKGRGNAAMLSGRFEDSVHVYSQALNALASHSIGLAHMRHLDGRHTRSKFHPHDVDEDFQYHVVRRHSSISNFVNSVKRWRSSCVPLSGDENNFRAPRHHPKVSEQHRHRQAAAENARHTSGPVPNDLMDFNETPASSRDSNAANELHSLHSSPLVDDKRSDGAGSSGRFSKTGLTRSWHANSFIASLKKKMNFSWHGSASSTQSPTSQGVTSRPDGTEKDSADRREPDGRRNSKSLSQDGESQHRPSSKSEERQARKGSRSRSSSTGRLSRSSSRVRIGHRSKRRESVLRANAPSGQDHGSGHRMWYSPDEMKRRMKTPDLSSLKSRFSNGDTVTRGAEVDSLGRVPSDERTTASFDTKSWKLDDERKALALALLGNRSLARRRAKDVNGALADAMTSIDLDPSWVRGYVRKAAALREIGDLRQARVCVVEGLRQDPEHAGLTDMLQSVDIALEAEKLAHERKQVQRTEESEADVNALSGQA</sequence>
<evidence type="ECO:0000313" key="4">
    <source>
        <dbReference type="Proteomes" id="UP000012073"/>
    </source>
</evidence>
<feature type="compositionally biased region" description="Polar residues" evidence="1">
    <location>
        <begin position="510"/>
        <end position="526"/>
    </location>
</feature>
<feature type="region of interest" description="Disordered" evidence="1">
    <location>
        <begin position="402"/>
        <end position="488"/>
    </location>
</feature>
<dbReference type="KEGG" id="ccp:CHC_T00003116001"/>
<dbReference type="InterPro" id="IPR022742">
    <property type="entry name" value="Hydrolase_4"/>
</dbReference>
<feature type="compositionally biased region" description="Low complexity" evidence="1">
    <location>
        <begin position="576"/>
        <end position="591"/>
    </location>
</feature>
<dbReference type="PANTHER" id="PTHR43358">
    <property type="entry name" value="ALPHA/BETA-HYDROLASE"/>
    <property type="match status" value="1"/>
</dbReference>
<feature type="compositionally biased region" description="Basic and acidic residues" evidence="1">
    <location>
        <begin position="556"/>
        <end position="570"/>
    </location>
</feature>
<feature type="compositionally biased region" description="Polar residues" evidence="1">
    <location>
        <begin position="448"/>
        <end position="458"/>
    </location>
</feature>
<dbReference type="Gene3D" id="3.40.50.1820">
    <property type="entry name" value="alpha/beta hydrolase"/>
    <property type="match status" value="1"/>
</dbReference>
<dbReference type="Proteomes" id="UP000012073">
    <property type="component" value="Unassembled WGS sequence"/>
</dbReference>
<dbReference type="InterPro" id="IPR019734">
    <property type="entry name" value="TPR_rpt"/>
</dbReference>
<dbReference type="Gene3D" id="1.25.40.10">
    <property type="entry name" value="Tetratricopeptide repeat domain"/>
    <property type="match status" value="1"/>
</dbReference>
<dbReference type="PANTHER" id="PTHR43358:SF4">
    <property type="entry name" value="ALPHA_BETA HYDROLASE FOLD-1 DOMAIN-CONTAINING PROTEIN"/>
    <property type="match status" value="1"/>
</dbReference>
<dbReference type="SUPFAM" id="SSF48452">
    <property type="entry name" value="TPR-like"/>
    <property type="match status" value="1"/>
</dbReference>
<dbReference type="InterPro" id="IPR011990">
    <property type="entry name" value="TPR-like_helical_dom_sf"/>
</dbReference>
<evidence type="ECO:0000259" key="2">
    <source>
        <dbReference type="Pfam" id="PF12146"/>
    </source>
</evidence>
<evidence type="ECO:0000313" key="3">
    <source>
        <dbReference type="EMBL" id="CDF34415.1"/>
    </source>
</evidence>
<dbReference type="SUPFAM" id="SSF53474">
    <property type="entry name" value="alpha/beta-Hydrolases"/>
    <property type="match status" value="1"/>
</dbReference>